<dbReference type="Proteomes" id="UP001207468">
    <property type="component" value="Unassembled WGS sequence"/>
</dbReference>
<accession>A0ACC0TTQ5</accession>
<reference evidence="1" key="1">
    <citation type="submission" date="2021-03" db="EMBL/GenBank/DDBJ databases">
        <title>Evolutionary priming and transition to the ectomycorrhizal habit in an iconic lineage of mushroom-forming fungi: is preadaptation a requirement?</title>
        <authorList>
            <consortium name="DOE Joint Genome Institute"/>
            <person name="Looney B.P."/>
            <person name="Miyauchi S."/>
            <person name="Morin E."/>
            <person name="Drula E."/>
            <person name="Courty P.E."/>
            <person name="Chicoki N."/>
            <person name="Fauchery L."/>
            <person name="Kohler A."/>
            <person name="Kuo A."/>
            <person name="LaButti K."/>
            <person name="Pangilinan J."/>
            <person name="Lipzen A."/>
            <person name="Riley R."/>
            <person name="Andreopoulos W."/>
            <person name="He G."/>
            <person name="Johnson J."/>
            <person name="Barry K.W."/>
            <person name="Grigoriev I.V."/>
            <person name="Nagy L."/>
            <person name="Hibbett D."/>
            <person name="Henrissat B."/>
            <person name="Matheny P.B."/>
            <person name="Labbe J."/>
            <person name="Martin A.F."/>
        </authorList>
    </citation>
    <scope>NUCLEOTIDE SEQUENCE</scope>
    <source>
        <strain evidence="1">BPL698</strain>
    </source>
</reference>
<proteinExistence type="predicted"/>
<gene>
    <name evidence="1" type="ORF">F5148DRAFT_1292077</name>
</gene>
<dbReference type="EMBL" id="JAGFNK010000562">
    <property type="protein sequence ID" value="KAI9448737.1"/>
    <property type="molecule type" value="Genomic_DNA"/>
</dbReference>
<sequence length="169" mass="18240">MSSSYPAPSVSQPTSSTTIALPALPTPPSLPPLIPNQASVPAPTQVPASHTTMANAPAPAPVPVFAPPPIPVQQQPAQFQPLPPMANPAHRPTEMLGWQSDNAPRFRGRLKDSLIDFLHKFKALATGHSLNDAQKVQVVAWYVPPTVRDLWKTLDGYTTRDWAIFCNAL</sequence>
<organism evidence="1 2">
    <name type="scientific">Russula earlei</name>
    <dbReference type="NCBI Taxonomy" id="71964"/>
    <lineage>
        <taxon>Eukaryota</taxon>
        <taxon>Fungi</taxon>
        <taxon>Dikarya</taxon>
        <taxon>Basidiomycota</taxon>
        <taxon>Agaricomycotina</taxon>
        <taxon>Agaricomycetes</taxon>
        <taxon>Russulales</taxon>
        <taxon>Russulaceae</taxon>
        <taxon>Russula</taxon>
    </lineage>
</organism>
<evidence type="ECO:0000313" key="1">
    <source>
        <dbReference type="EMBL" id="KAI9448737.1"/>
    </source>
</evidence>
<comment type="caution">
    <text evidence="1">The sequence shown here is derived from an EMBL/GenBank/DDBJ whole genome shotgun (WGS) entry which is preliminary data.</text>
</comment>
<name>A0ACC0TTQ5_9AGAM</name>
<protein>
    <submittedName>
        <fullName evidence="1">Uncharacterized protein</fullName>
    </submittedName>
</protein>
<keyword evidence="2" id="KW-1185">Reference proteome</keyword>
<evidence type="ECO:0000313" key="2">
    <source>
        <dbReference type="Proteomes" id="UP001207468"/>
    </source>
</evidence>